<name>A0ABR1IWZ7_9AGAR</name>
<proteinExistence type="predicted"/>
<dbReference type="EMBL" id="JBANRG010000054">
    <property type="protein sequence ID" value="KAK7443453.1"/>
    <property type="molecule type" value="Genomic_DNA"/>
</dbReference>
<evidence type="ECO:0000259" key="1">
    <source>
        <dbReference type="Pfam" id="PF13391"/>
    </source>
</evidence>
<comment type="caution">
    <text evidence="2">The sequence shown here is derived from an EMBL/GenBank/DDBJ whole genome shotgun (WGS) entry which is preliminary data.</text>
</comment>
<dbReference type="InterPro" id="IPR003615">
    <property type="entry name" value="HNH_nuc"/>
</dbReference>
<protein>
    <recommendedName>
        <fullName evidence="1">HNH nuclease domain-containing protein</fullName>
    </recommendedName>
</protein>
<reference evidence="2 3" key="1">
    <citation type="submission" date="2024-01" db="EMBL/GenBank/DDBJ databases">
        <title>A draft genome for the cacao thread blight pathogen Marasmiellus scandens.</title>
        <authorList>
            <person name="Baruah I.K."/>
            <person name="Leung J."/>
            <person name="Bukari Y."/>
            <person name="Amoako-Attah I."/>
            <person name="Meinhardt L.W."/>
            <person name="Bailey B.A."/>
            <person name="Cohen S.P."/>
        </authorList>
    </citation>
    <scope>NUCLEOTIDE SEQUENCE [LARGE SCALE GENOMIC DNA]</scope>
    <source>
        <strain evidence="2 3">GH-19</strain>
    </source>
</reference>
<dbReference type="Pfam" id="PF13391">
    <property type="entry name" value="HNH_2"/>
    <property type="match status" value="1"/>
</dbReference>
<organism evidence="2 3">
    <name type="scientific">Marasmiellus scandens</name>
    <dbReference type="NCBI Taxonomy" id="2682957"/>
    <lineage>
        <taxon>Eukaryota</taxon>
        <taxon>Fungi</taxon>
        <taxon>Dikarya</taxon>
        <taxon>Basidiomycota</taxon>
        <taxon>Agaricomycotina</taxon>
        <taxon>Agaricomycetes</taxon>
        <taxon>Agaricomycetidae</taxon>
        <taxon>Agaricales</taxon>
        <taxon>Marasmiineae</taxon>
        <taxon>Omphalotaceae</taxon>
        <taxon>Marasmiellus</taxon>
    </lineage>
</organism>
<feature type="domain" description="HNH nuclease" evidence="1">
    <location>
        <begin position="179"/>
        <end position="254"/>
    </location>
</feature>
<accession>A0ABR1IWZ7</accession>
<keyword evidence="3" id="KW-1185">Reference proteome</keyword>
<evidence type="ECO:0000313" key="3">
    <source>
        <dbReference type="Proteomes" id="UP001498398"/>
    </source>
</evidence>
<sequence>MYALPTDVHELEQLIPQTLERREQVRSAYRLCLEAEGATNKPREKLNARIAGYLILYPLNETARHKIVVDVISGRSFATIYRIGDFYLKFLFCAFKKAKSSTPASSHRPSRPSFDMTAEALRETLKTAPQSHKDAKKQASEFFLFFTPPNLTKKWDDATVKENPESDLYMQLTRDPTKKVPTECAHIFGEYTNADIDTKANKCDYGANVWTVLTYFGHPEILEQLNGAKVHSLENVMTLEQTLHGWFDNLQVWFEETPVPNQYRLVFAHAMDKALYPEIVTFSQAPGFEHLPLPSPLYLKIQAACAKVAHLSGAADFIDQVYEDSEEMGVLASDGSSSTTLEYVLAGMTESKA</sequence>
<evidence type="ECO:0000313" key="2">
    <source>
        <dbReference type="EMBL" id="KAK7443453.1"/>
    </source>
</evidence>
<gene>
    <name evidence="2" type="ORF">VKT23_015626</name>
</gene>
<dbReference type="Proteomes" id="UP001498398">
    <property type="component" value="Unassembled WGS sequence"/>
</dbReference>